<evidence type="ECO:0000256" key="6">
    <source>
        <dbReference type="ARBA" id="ARBA00022989"/>
    </source>
</evidence>
<dbReference type="InterPro" id="IPR004031">
    <property type="entry name" value="PMP22/EMP/MP20/Claudin"/>
</dbReference>
<evidence type="ECO:0000313" key="11">
    <source>
        <dbReference type="Proteomes" id="UP000037069"/>
    </source>
</evidence>
<dbReference type="FunFam" id="1.20.140.150:FF:000028">
    <property type="entry name" value="Uncharacterized protein, isoform A"/>
    <property type="match status" value="1"/>
</dbReference>
<dbReference type="PANTHER" id="PTHR14399">
    <property type="entry name" value="P53-INDUCED PROTEIN RELATED"/>
    <property type="match status" value="1"/>
</dbReference>
<gene>
    <name evidence="10" type="ORF">FF38_12706</name>
</gene>
<dbReference type="InterPro" id="IPR015664">
    <property type="entry name" value="P53_induced"/>
</dbReference>
<dbReference type="Pfam" id="PF00822">
    <property type="entry name" value="PMP22_Claudin"/>
    <property type="match status" value="1"/>
</dbReference>
<evidence type="ECO:0000256" key="2">
    <source>
        <dbReference type="ARBA" id="ARBA00004282"/>
    </source>
</evidence>
<evidence type="ECO:0000256" key="4">
    <source>
        <dbReference type="ARBA" id="ARBA00022692"/>
    </source>
</evidence>
<feature type="transmembrane region" description="Helical" evidence="9">
    <location>
        <begin position="274"/>
        <end position="295"/>
    </location>
</feature>
<dbReference type="EMBL" id="JRES01000944">
    <property type="protein sequence ID" value="KNC26954.1"/>
    <property type="molecule type" value="Genomic_DNA"/>
</dbReference>
<reference evidence="10 11" key="1">
    <citation type="journal article" date="2015" name="Nat. Commun.">
        <title>Lucilia cuprina genome unlocks parasitic fly biology to underpin future interventions.</title>
        <authorList>
            <person name="Anstead C.A."/>
            <person name="Korhonen P.K."/>
            <person name="Young N.D."/>
            <person name="Hall R.S."/>
            <person name="Jex A.R."/>
            <person name="Murali S.C."/>
            <person name="Hughes D.S."/>
            <person name="Lee S.F."/>
            <person name="Perry T."/>
            <person name="Stroehlein A.J."/>
            <person name="Ansell B.R."/>
            <person name="Breugelmans B."/>
            <person name="Hofmann A."/>
            <person name="Qu J."/>
            <person name="Dugan S."/>
            <person name="Lee S.L."/>
            <person name="Chao H."/>
            <person name="Dinh H."/>
            <person name="Han Y."/>
            <person name="Doddapaneni H.V."/>
            <person name="Worley K.C."/>
            <person name="Muzny D.M."/>
            <person name="Ioannidis P."/>
            <person name="Waterhouse R.M."/>
            <person name="Zdobnov E.M."/>
            <person name="James P.J."/>
            <person name="Bagnall N.H."/>
            <person name="Kotze A.C."/>
            <person name="Gibbs R.A."/>
            <person name="Richards S."/>
            <person name="Batterham P."/>
            <person name="Gasser R.B."/>
        </authorList>
    </citation>
    <scope>NUCLEOTIDE SEQUENCE [LARGE SCALE GENOMIC DNA]</scope>
    <source>
        <strain evidence="10 11">LS</strain>
        <tissue evidence="10">Full body</tissue>
    </source>
</reference>
<keyword evidence="11" id="KW-1185">Reference proteome</keyword>
<feature type="transmembrane region" description="Helical" evidence="9">
    <location>
        <begin position="194"/>
        <end position="220"/>
    </location>
</feature>
<keyword evidence="4 9" id="KW-0812">Transmembrane</keyword>
<comment type="similarity">
    <text evidence="3">Belongs to the TMEM47 family.</text>
</comment>
<evidence type="ECO:0000256" key="8">
    <source>
        <dbReference type="SAM" id="MobiDB-lite"/>
    </source>
</evidence>
<feature type="region of interest" description="Disordered" evidence="8">
    <location>
        <begin position="16"/>
        <end position="37"/>
    </location>
</feature>
<dbReference type="Proteomes" id="UP000037069">
    <property type="component" value="Unassembled WGS sequence"/>
</dbReference>
<organism evidence="10 11">
    <name type="scientific">Lucilia cuprina</name>
    <name type="common">Green bottle fly</name>
    <name type="synonym">Australian sheep blowfly</name>
    <dbReference type="NCBI Taxonomy" id="7375"/>
    <lineage>
        <taxon>Eukaryota</taxon>
        <taxon>Metazoa</taxon>
        <taxon>Ecdysozoa</taxon>
        <taxon>Arthropoda</taxon>
        <taxon>Hexapoda</taxon>
        <taxon>Insecta</taxon>
        <taxon>Pterygota</taxon>
        <taxon>Neoptera</taxon>
        <taxon>Endopterygota</taxon>
        <taxon>Diptera</taxon>
        <taxon>Brachycera</taxon>
        <taxon>Muscomorpha</taxon>
        <taxon>Oestroidea</taxon>
        <taxon>Calliphoridae</taxon>
        <taxon>Luciliinae</taxon>
        <taxon>Lucilia</taxon>
    </lineage>
</organism>
<dbReference type="Gene3D" id="1.20.140.150">
    <property type="match status" value="1"/>
</dbReference>
<feature type="transmembrane region" description="Helical" evidence="9">
    <location>
        <begin position="132"/>
        <end position="150"/>
    </location>
</feature>
<evidence type="ECO:0000313" key="10">
    <source>
        <dbReference type="EMBL" id="KNC26954.1"/>
    </source>
</evidence>
<proteinExistence type="inferred from homology"/>
<name>A0A0L0C6A8_LUCCU</name>
<keyword evidence="7 9" id="KW-0472">Membrane</keyword>
<dbReference type="GO" id="GO:0098609">
    <property type="term" value="P:cell-cell adhesion"/>
    <property type="evidence" value="ECO:0007669"/>
    <property type="project" value="TreeGrafter"/>
</dbReference>
<dbReference type="PANTHER" id="PTHR14399:SF5">
    <property type="entry name" value="CELL JUNCTION PROTEIN VAB-9"/>
    <property type="match status" value="1"/>
</dbReference>
<dbReference type="AlphaFoldDB" id="A0A0L0C6A8"/>
<sequence length="317" mass="35567">MAKVYEKSISQLSNNSLLQQQQQQQHHLTQQQPSSLSSSSVLLQQQQSVLSNIQQQQQQQKPNNNNNALANANNFIGGFSSFDSDSLPDYSEFDSESVTLDYFKESSRRPSPSKMAPTTTIETITITRPLKVIAFICGVIVVLLMIMALASTDWLMAEGWRQGLFVHCIEEDVLPPLPFNLHDPPGCYPSRDVFYIRATAVLCVITLITDVVATILTGLGLKTQNHNLKYKFYRIAVLVMLLSLLAVLSALIIYPVCFAGELNLANRPIWEFGWAYGVGWGAAIFLFGAVVLLLCDKESEEIYYKERKIVHENQMRA</sequence>
<dbReference type="OMA" id="CSSSWMH"/>
<dbReference type="STRING" id="7375.A0A0L0C6A8"/>
<feature type="transmembrane region" description="Helical" evidence="9">
    <location>
        <begin position="232"/>
        <end position="254"/>
    </location>
</feature>
<dbReference type="OrthoDB" id="8655982at2759"/>
<accession>A0A0L0C6A8</accession>
<dbReference type="GO" id="GO:0005911">
    <property type="term" value="C:cell-cell junction"/>
    <property type="evidence" value="ECO:0007669"/>
    <property type="project" value="TreeGrafter"/>
</dbReference>
<comment type="caution">
    <text evidence="10">The sequence shown here is derived from an EMBL/GenBank/DDBJ whole genome shotgun (WGS) entry which is preliminary data.</text>
</comment>
<evidence type="ECO:0000256" key="3">
    <source>
        <dbReference type="ARBA" id="ARBA00008691"/>
    </source>
</evidence>
<evidence type="ECO:0008006" key="12">
    <source>
        <dbReference type="Google" id="ProtNLM"/>
    </source>
</evidence>
<keyword evidence="5" id="KW-0965">Cell junction</keyword>
<protein>
    <recommendedName>
        <fullName evidence="12">Transmembrane protein 47</fullName>
    </recommendedName>
</protein>
<evidence type="ECO:0000256" key="1">
    <source>
        <dbReference type="ARBA" id="ARBA00004141"/>
    </source>
</evidence>
<keyword evidence="6 9" id="KW-1133">Transmembrane helix</keyword>
<evidence type="ECO:0000256" key="9">
    <source>
        <dbReference type="SAM" id="Phobius"/>
    </source>
</evidence>
<dbReference type="GO" id="GO:0016020">
    <property type="term" value="C:membrane"/>
    <property type="evidence" value="ECO:0007669"/>
    <property type="project" value="UniProtKB-SubCell"/>
</dbReference>
<comment type="subcellular location">
    <subcellularLocation>
        <location evidence="2">Cell junction</location>
    </subcellularLocation>
    <subcellularLocation>
        <location evidence="1">Membrane</location>
        <topology evidence="1">Multi-pass membrane protein</topology>
    </subcellularLocation>
</comment>
<evidence type="ECO:0000256" key="7">
    <source>
        <dbReference type="ARBA" id="ARBA00023136"/>
    </source>
</evidence>
<evidence type="ECO:0000256" key="5">
    <source>
        <dbReference type="ARBA" id="ARBA00022949"/>
    </source>
</evidence>